<evidence type="ECO:0000256" key="3">
    <source>
        <dbReference type="SAM" id="Phobius"/>
    </source>
</evidence>
<dbReference type="GO" id="GO:0005886">
    <property type="term" value="C:plasma membrane"/>
    <property type="evidence" value="ECO:0007669"/>
    <property type="project" value="TreeGrafter"/>
</dbReference>
<evidence type="ECO:0000313" key="6">
    <source>
        <dbReference type="Proteomes" id="UP000694414"/>
    </source>
</evidence>
<feature type="region of interest" description="Disordered" evidence="2">
    <location>
        <begin position="64"/>
        <end position="85"/>
    </location>
</feature>
<dbReference type="SMART" id="SM00207">
    <property type="entry name" value="TNF"/>
    <property type="match status" value="1"/>
</dbReference>
<dbReference type="InterPro" id="IPR008983">
    <property type="entry name" value="Tumour_necrosis_fac-like_dom"/>
</dbReference>
<dbReference type="GeneTree" id="ENSGT00390000006244"/>
<dbReference type="GO" id="GO:0042104">
    <property type="term" value="P:positive regulation of activated T cell proliferation"/>
    <property type="evidence" value="ECO:0007669"/>
    <property type="project" value="TreeGrafter"/>
</dbReference>
<organism evidence="5 6">
    <name type="scientific">Prolemur simus</name>
    <name type="common">Greater bamboo lemur</name>
    <name type="synonym">Hapalemur simus</name>
    <dbReference type="NCBI Taxonomy" id="1328070"/>
    <lineage>
        <taxon>Eukaryota</taxon>
        <taxon>Metazoa</taxon>
        <taxon>Chordata</taxon>
        <taxon>Craniata</taxon>
        <taxon>Vertebrata</taxon>
        <taxon>Euteleostomi</taxon>
        <taxon>Mammalia</taxon>
        <taxon>Eutheria</taxon>
        <taxon>Euarchontoglires</taxon>
        <taxon>Primates</taxon>
        <taxon>Strepsirrhini</taxon>
        <taxon>Lemuriformes</taxon>
        <taxon>Lemuridae</taxon>
        <taxon>Prolemur</taxon>
    </lineage>
</organism>
<name>A0A8C8ZEW5_PROSS</name>
<dbReference type="PANTHER" id="PTHR15153">
    <property type="entry name" value="TUMOR NECROSIS FACTOR LIGAND SUPERFAMILY MEMBER 9"/>
    <property type="match status" value="1"/>
</dbReference>
<keyword evidence="3" id="KW-0812">Transmembrane</keyword>
<dbReference type="PANTHER" id="PTHR15153:SF0">
    <property type="entry name" value="TUMOR NECROSIS FACTOR LIGAND SUPERFAMILY MEMBER 9"/>
    <property type="match status" value="1"/>
</dbReference>
<dbReference type="AlphaFoldDB" id="A0A8C8ZEW5"/>
<evidence type="ECO:0000259" key="4">
    <source>
        <dbReference type="PROSITE" id="PS50049"/>
    </source>
</evidence>
<evidence type="ECO:0000313" key="5">
    <source>
        <dbReference type="Ensembl" id="ENSPSMP00000014076.1"/>
    </source>
</evidence>
<reference evidence="5" key="1">
    <citation type="submission" date="2025-08" db="UniProtKB">
        <authorList>
            <consortium name="Ensembl"/>
        </authorList>
    </citation>
    <scope>IDENTIFICATION</scope>
</reference>
<evidence type="ECO:0000256" key="2">
    <source>
        <dbReference type="SAM" id="MobiDB-lite"/>
    </source>
</evidence>
<dbReference type="SUPFAM" id="SSF49842">
    <property type="entry name" value="TNF-like"/>
    <property type="match status" value="1"/>
</dbReference>
<protein>
    <submittedName>
        <fullName evidence="5">TNF superfamily member 9</fullName>
    </submittedName>
</protein>
<dbReference type="Ensembl" id="ENSPSMT00000016357.1">
    <property type="protein sequence ID" value="ENSPSMP00000014076.1"/>
    <property type="gene ID" value="ENSPSMG00000010091.1"/>
</dbReference>
<dbReference type="Gene3D" id="2.60.120.40">
    <property type="match status" value="1"/>
</dbReference>
<dbReference type="Pfam" id="PF00229">
    <property type="entry name" value="TNF"/>
    <property type="match status" value="1"/>
</dbReference>
<dbReference type="PROSITE" id="PS50049">
    <property type="entry name" value="THD_2"/>
    <property type="match status" value="1"/>
</dbReference>
<comment type="similarity">
    <text evidence="1">Belongs to the tumor necrosis factor family.</text>
</comment>
<keyword evidence="3" id="KW-0472">Membrane</keyword>
<dbReference type="InterPro" id="IPR042373">
    <property type="entry name" value="TNFSF9"/>
</dbReference>
<gene>
    <name evidence="5" type="primary">TNFSF9</name>
</gene>
<proteinExistence type="inferred from homology"/>
<dbReference type="GO" id="GO:0006955">
    <property type="term" value="P:immune response"/>
    <property type="evidence" value="ECO:0007669"/>
    <property type="project" value="InterPro"/>
</dbReference>
<accession>A0A8C8ZEW5</accession>
<sequence>MHSSPDAVPDPETPWQPAPCARRGVVVGLLVTGAVVVVVAAAAAAAVFVVVRYWAVQGIPASAGPAPTPIQRGGPELPPDDPQQVRRQGFPLFGQLVAEDVLLTDGPLGWYSDPGLDGVSLSPGVSYDKNARQLEVTEAGVYYVFLQADLRRVAVLPRPGSDSVSVSLALHLQPLRTVAVAPNAPAGPAALTLTVHLPPASSEAPHSVSGFRSRLLHLGPGQRLGVHLSAGPEAHQYWQLDQRATVLGLFQVATEVPAALPSPRPT</sequence>
<evidence type="ECO:0000256" key="1">
    <source>
        <dbReference type="ARBA" id="ARBA00008670"/>
    </source>
</evidence>
<reference evidence="5" key="2">
    <citation type="submission" date="2025-09" db="UniProtKB">
        <authorList>
            <consortium name="Ensembl"/>
        </authorList>
    </citation>
    <scope>IDENTIFICATION</scope>
</reference>
<feature type="transmembrane region" description="Helical" evidence="3">
    <location>
        <begin position="25"/>
        <end position="51"/>
    </location>
</feature>
<keyword evidence="6" id="KW-1185">Reference proteome</keyword>
<dbReference type="GO" id="GO:0045585">
    <property type="term" value="P:positive regulation of cytotoxic T cell differentiation"/>
    <property type="evidence" value="ECO:0007669"/>
    <property type="project" value="TreeGrafter"/>
</dbReference>
<keyword evidence="3" id="KW-1133">Transmembrane helix</keyword>
<dbReference type="GO" id="GO:0005164">
    <property type="term" value="F:tumor necrosis factor receptor binding"/>
    <property type="evidence" value="ECO:0007669"/>
    <property type="project" value="InterPro"/>
</dbReference>
<feature type="domain" description="THD" evidence="4">
    <location>
        <begin position="92"/>
        <end position="252"/>
    </location>
</feature>
<dbReference type="FunFam" id="2.60.120.40:FF:000032">
    <property type="entry name" value="Tumor necrosis factor ligand superfamily member 9"/>
    <property type="match status" value="1"/>
</dbReference>
<dbReference type="Proteomes" id="UP000694414">
    <property type="component" value="Unplaced"/>
</dbReference>
<dbReference type="InterPro" id="IPR006052">
    <property type="entry name" value="TNF_dom"/>
</dbReference>